<feature type="compositionally biased region" description="Polar residues" evidence="1">
    <location>
        <begin position="147"/>
        <end position="159"/>
    </location>
</feature>
<gene>
    <name evidence="2" type="ORF">MCOR_46278</name>
</gene>
<evidence type="ECO:0000256" key="1">
    <source>
        <dbReference type="SAM" id="MobiDB-lite"/>
    </source>
</evidence>
<name>A0A6J8DXT2_MYTCO</name>
<protein>
    <submittedName>
        <fullName evidence="2">Uncharacterized protein</fullName>
    </submittedName>
</protein>
<dbReference type="Proteomes" id="UP000507470">
    <property type="component" value="Unassembled WGS sequence"/>
</dbReference>
<dbReference type="PANTHER" id="PTHR35378">
    <property type="entry name" value="UNNAMED PRODUCT"/>
    <property type="match status" value="1"/>
</dbReference>
<dbReference type="AlphaFoldDB" id="A0A6J8DXT2"/>
<feature type="region of interest" description="Disordered" evidence="1">
    <location>
        <begin position="108"/>
        <end position="190"/>
    </location>
</feature>
<dbReference type="OrthoDB" id="415230at2759"/>
<feature type="compositionally biased region" description="Polar residues" evidence="1">
    <location>
        <begin position="180"/>
        <end position="190"/>
    </location>
</feature>
<reference evidence="2 3" key="1">
    <citation type="submission" date="2020-06" db="EMBL/GenBank/DDBJ databases">
        <authorList>
            <person name="Li R."/>
            <person name="Bekaert M."/>
        </authorList>
    </citation>
    <scope>NUCLEOTIDE SEQUENCE [LARGE SCALE GENOMIC DNA]</scope>
    <source>
        <strain evidence="3">wild</strain>
    </source>
</reference>
<proteinExistence type="predicted"/>
<keyword evidence="3" id="KW-1185">Reference proteome</keyword>
<sequence>MYLKPSDIHFSQDSISNTFGKKTQHRNTYIGETLDELINGTATVFSIPTISVFTHKGKWFTSDNRRLWVFRKAEELGILRSIPVSENLLSIIGIKTPKLTTKNGGLSVSVRGNDPGGHTWRQLSEERSRNQYHNNTHLSNRMEETNSRYTTNDGSSCYSKSLKENHSNSGLPNHSEKPRQSYSGLSNTFSQPCFDERGRVSNYGYKTENSRQKESSTRKLDLIDGAVAVGALAYLFMKLL</sequence>
<evidence type="ECO:0000313" key="3">
    <source>
        <dbReference type="Proteomes" id="UP000507470"/>
    </source>
</evidence>
<organism evidence="2 3">
    <name type="scientific">Mytilus coruscus</name>
    <name type="common">Sea mussel</name>
    <dbReference type="NCBI Taxonomy" id="42192"/>
    <lineage>
        <taxon>Eukaryota</taxon>
        <taxon>Metazoa</taxon>
        <taxon>Spiralia</taxon>
        <taxon>Lophotrochozoa</taxon>
        <taxon>Mollusca</taxon>
        <taxon>Bivalvia</taxon>
        <taxon>Autobranchia</taxon>
        <taxon>Pteriomorphia</taxon>
        <taxon>Mytilida</taxon>
        <taxon>Mytiloidea</taxon>
        <taxon>Mytilidae</taxon>
        <taxon>Mytilinae</taxon>
        <taxon>Mytilus</taxon>
    </lineage>
</organism>
<evidence type="ECO:0000313" key="2">
    <source>
        <dbReference type="EMBL" id="CAC5413384.1"/>
    </source>
</evidence>
<dbReference type="PANTHER" id="PTHR35378:SF1">
    <property type="entry name" value="C2H2-TYPE DOMAIN-CONTAINING PROTEIN"/>
    <property type="match status" value="1"/>
</dbReference>
<accession>A0A6J8DXT2</accession>
<dbReference type="EMBL" id="CACVKT020008134">
    <property type="protein sequence ID" value="CAC5413384.1"/>
    <property type="molecule type" value="Genomic_DNA"/>
</dbReference>